<sequence length="247" mass="26608">MTSARFLFLCALLSFSHGLLQQKPLFAKSLSRSGDRVVLGRKTASSATAASAPVDTEEWTKKRLHNTAAFRSLAILGAVAVAGTKSSAQFLPAQATASIHVLSFATWFGTVAYTTFVLGITMFKNLPRQTFGKLQAKLFPTYFALSSVALVLQLATAKAMPVFASKSMTALGVALAMTALNQFYLEPVSTINMMERYSLESRGEKESNEYKRLKAQFGKFHGMSSLTNLVALCGGVAHAIYMAAALI</sequence>
<reference evidence="9" key="2">
    <citation type="submission" date="2008-08" db="EMBL/GenBank/DDBJ databases">
        <authorList>
            <consortium name="Diatom Consortium"/>
            <person name="Grigoriev I."/>
            <person name="Grimwood J."/>
            <person name="Kuo A."/>
            <person name="Otillar R.P."/>
            <person name="Salamov A."/>
            <person name="Detter J.C."/>
            <person name="Lindquist E."/>
            <person name="Shapiro H."/>
            <person name="Lucas S."/>
            <person name="Glavina del Rio T."/>
            <person name="Pitluck S."/>
            <person name="Rokhsar D."/>
            <person name="Bowler C."/>
        </authorList>
    </citation>
    <scope>GENOME REANNOTATION</scope>
    <source>
        <strain evidence="9">CCAP 1055/1</strain>
    </source>
</reference>
<evidence type="ECO:0000313" key="9">
    <source>
        <dbReference type="Proteomes" id="UP000000759"/>
    </source>
</evidence>
<keyword evidence="3 5" id="KW-1133">Transmembrane helix</keyword>
<feature type="signal peptide" evidence="6">
    <location>
        <begin position="1"/>
        <end position="18"/>
    </location>
</feature>
<evidence type="ECO:0000313" key="8">
    <source>
        <dbReference type="EMBL" id="EEC44234.1"/>
    </source>
</evidence>
<gene>
    <name evidence="8" type="ORF">PHATRDRAFT_40063</name>
</gene>
<dbReference type="KEGG" id="pti:PHATRDRAFT_40063"/>
<dbReference type="EMBL" id="CM000624">
    <property type="protein sequence ID" value="EEC44234.1"/>
    <property type="molecule type" value="Genomic_DNA"/>
</dbReference>
<reference evidence="8 9" key="1">
    <citation type="journal article" date="2008" name="Nature">
        <title>The Phaeodactylum genome reveals the evolutionary history of diatom genomes.</title>
        <authorList>
            <person name="Bowler C."/>
            <person name="Allen A.E."/>
            <person name="Badger J.H."/>
            <person name="Grimwood J."/>
            <person name="Jabbari K."/>
            <person name="Kuo A."/>
            <person name="Maheswari U."/>
            <person name="Martens C."/>
            <person name="Maumus F."/>
            <person name="Otillar R.P."/>
            <person name="Rayko E."/>
            <person name="Salamov A."/>
            <person name="Vandepoele K."/>
            <person name="Beszteri B."/>
            <person name="Gruber A."/>
            <person name="Heijde M."/>
            <person name="Katinka M."/>
            <person name="Mock T."/>
            <person name="Valentin K."/>
            <person name="Verret F."/>
            <person name="Berges J.A."/>
            <person name="Brownlee C."/>
            <person name="Cadoret J.P."/>
            <person name="Chiovitti A."/>
            <person name="Choi C.J."/>
            <person name="Coesel S."/>
            <person name="De Martino A."/>
            <person name="Detter J.C."/>
            <person name="Durkin C."/>
            <person name="Falciatore A."/>
            <person name="Fournet J."/>
            <person name="Haruta M."/>
            <person name="Huysman M.J."/>
            <person name="Jenkins B.D."/>
            <person name="Jiroutova K."/>
            <person name="Jorgensen R.E."/>
            <person name="Joubert Y."/>
            <person name="Kaplan A."/>
            <person name="Kroger N."/>
            <person name="Kroth P.G."/>
            <person name="La Roche J."/>
            <person name="Lindquist E."/>
            <person name="Lommer M."/>
            <person name="Martin-Jezequel V."/>
            <person name="Lopez P.J."/>
            <person name="Lucas S."/>
            <person name="Mangogna M."/>
            <person name="McGinnis K."/>
            <person name="Medlin L.K."/>
            <person name="Montsant A."/>
            <person name="Oudot-Le Secq M.P."/>
            <person name="Napoli C."/>
            <person name="Obornik M."/>
            <person name="Parker M.S."/>
            <person name="Petit J.L."/>
            <person name="Porcel B.M."/>
            <person name="Poulsen N."/>
            <person name="Robison M."/>
            <person name="Rychlewski L."/>
            <person name="Rynearson T.A."/>
            <person name="Schmutz J."/>
            <person name="Shapiro H."/>
            <person name="Siaut M."/>
            <person name="Stanley M."/>
            <person name="Sussman M.R."/>
            <person name="Taylor A.R."/>
            <person name="Vardi A."/>
            <person name="von Dassow P."/>
            <person name="Vyverman W."/>
            <person name="Willis A."/>
            <person name="Wyrwicz L.S."/>
            <person name="Rokhsar D.S."/>
            <person name="Weissenbach J."/>
            <person name="Armbrust E.V."/>
            <person name="Green B.R."/>
            <person name="Van de Peer Y."/>
            <person name="Grigoriev I.V."/>
        </authorList>
    </citation>
    <scope>NUCLEOTIDE SEQUENCE [LARGE SCALE GENOMIC DNA]</scope>
    <source>
        <strain evidence="8 9">CCAP 1055/1</strain>
    </source>
</reference>
<name>B7GAD5_PHATC</name>
<evidence type="ECO:0000256" key="1">
    <source>
        <dbReference type="ARBA" id="ARBA00004370"/>
    </source>
</evidence>
<evidence type="ECO:0000259" key="7">
    <source>
        <dbReference type="Pfam" id="PF13664"/>
    </source>
</evidence>
<evidence type="ECO:0000256" key="6">
    <source>
        <dbReference type="SAM" id="SignalP"/>
    </source>
</evidence>
<dbReference type="InterPro" id="IPR053009">
    <property type="entry name" value="Xanthocillin_Biosynth-Assoc"/>
</dbReference>
<feature type="transmembrane region" description="Helical" evidence="5">
    <location>
        <begin position="138"/>
        <end position="156"/>
    </location>
</feature>
<feature type="domain" description="TMEM205-like" evidence="7">
    <location>
        <begin position="102"/>
        <end position="197"/>
    </location>
</feature>
<dbReference type="InParanoid" id="B7GAD5"/>
<evidence type="ECO:0000256" key="2">
    <source>
        <dbReference type="ARBA" id="ARBA00022692"/>
    </source>
</evidence>
<dbReference type="PaxDb" id="2850-Phatr40063"/>
<comment type="subcellular location">
    <subcellularLocation>
        <location evidence="1">Membrane</location>
    </subcellularLocation>
</comment>
<dbReference type="AlphaFoldDB" id="B7GAD5"/>
<dbReference type="InterPro" id="IPR025423">
    <property type="entry name" value="TMEM205-like"/>
</dbReference>
<dbReference type="Pfam" id="PF13664">
    <property type="entry name" value="DUF4149"/>
    <property type="match status" value="1"/>
</dbReference>
<protein>
    <recommendedName>
        <fullName evidence="7">TMEM205-like domain-containing protein</fullName>
    </recommendedName>
</protein>
<dbReference type="PANTHER" id="PTHR23241:SF102">
    <property type="entry name" value="LD23009P"/>
    <property type="match status" value="1"/>
</dbReference>
<dbReference type="eggNOG" id="KOG2886">
    <property type="taxonomic scope" value="Eukaryota"/>
</dbReference>
<dbReference type="GO" id="GO:0016020">
    <property type="term" value="C:membrane"/>
    <property type="evidence" value="ECO:0007669"/>
    <property type="project" value="UniProtKB-SubCell"/>
</dbReference>
<keyword evidence="9" id="KW-1185">Reference proteome</keyword>
<dbReference type="PANTHER" id="PTHR23241">
    <property type="entry name" value="LATE EMBRYOGENESIS ABUNDANT PLANTS LEA-RELATED"/>
    <property type="match status" value="1"/>
</dbReference>
<dbReference type="OrthoDB" id="1641132at2759"/>
<evidence type="ECO:0000256" key="3">
    <source>
        <dbReference type="ARBA" id="ARBA00022989"/>
    </source>
</evidence>
<proteinExistence type="predicted"/>
<organism evidence="8 9">
    <name type="scientific">Phaeodactylum tricornutum (strain CCAP 1055/1)</name>
    <dbReference type="NCBI Taxonomy" id="556484"/>
    <lineage>
        <taxon>Eukaryota</taxon>
        <taxon>Sar</taxon>
        <taxon>Stramenopiles</taxon>
        <taxon>Ochrophyta</taxon>
        <taxon>Bacillariophyta</taxon>
        <taxon>Bacillariophyceae</taxon>
        <taxon>Bacillariophycidae</taxon>
        <taxon>Naviculales</taxon>
        <taxon>Phaeodactylaceae</taxon>
        <taxon>Phaeodactylum</taxon>
    </lineage>
</organism>
<evidence type="ECO:0000256" key="4">
    <source>
        <dbReference type="ARBA" id="ARBA00023136"/>
    </source>
</evidence>
<dbReference type="Proteomes" id="UP000000759">
    <property type="component" value="Chromosome 22"/>
</dbReference>
<dbReference type="RefSeq" id="XP_002184056.1">
    <property type="nucleotide sequence ID" value="XM_002184020.1"/>
</dbReference>
<keyword evidence="2 5" id="KW-0812">Transmembrane</keyword>
<dbReference type="HOGENOM" id="CLU_1126369_0_0_1"/>
<keyword evidence="4 5" id="KW-0472">Membrane</keyword>
<evidence type="ECO:0000256" key="5">
    <source>
        <dbReference type="SAM" id="Phobius"/>
    </source>
</evidence>
<feature type="transmembrane region" description="Helical" evidence="5">
    <location>
        <begin position="104"/>
        <end position="126"/>
    </location>
</feature>
<keyword evidence="6" id="KW-0732">Signal</keyword>
<feature type="chain" id="PRO_5002856012" description="TMEM205-like domain-containing protein" evidence="6">
    <location>
        <begin position="19"/>
        <end position="247"/>
    </location>
</feature>
<dbReference type="OMA" id="STINMME"/>
<feature type="transmembrane region" description="Helical" evidence="5">
    <location>
        <begin position="226"/>
        <end position="246"/>
    </location>
</feature>
<feature type="transmembrane region" description="Helical" evidence="5">
    <location>
        <begin position="168"/>
        <end position="185"/>
    </location>
</feature>
<accession>B7GAD5</accession>
<dbReference type="GeneID" id="7195883"/>